<evidence type="ECO:0000313" key="3">
    <source>
        <dbReference type="Proteomes" id="UP000270021"/>
    </source>
</evidence>
<dbReference type="Pfam" id="PF00581">
    <property type="entry name" value="Rhodanese"/>
    <property type="match status" value="1"/>
</dbReference>
<dbReference type="RefSeq" id="WP_126041108.1">
    <property type="nucleotide sequence ID" value="NZ_CP034438.1"/>
</dbReference>
<keyword evidence="3" id="KW-1185">Reference proteome</keyword>
<dbReference type="AlphaFoldDB" id="A0A3Q8WU92"/>
<dbReference type="Proteomes" id="UP000270021">
    <property type="component" value="Chromosome"/>
</dbReference>
<dbReference type="KEGG" id="fsl:EJO69_08880"/>
<accession>A0A3Q8WU92</accession>
<evidence type="ECO:0000259" key="1">
    <source>
        <dbReference type="PROSITE" id="PS50206"/>
    </source>
</evidence>
<dbReference type="CDD" id="cd00158">
    <property type="entry name" value="RHOD"/>
    <property type="match status" value="1"/>
</dbReference>
<dbReference type="PANTHER" id="PTHR43031:SF1">
    <property type="entry name" value="PYRIDINE NUCLEOTIDE-DISULPHIDE OXIDOREDUCTASE"/>
    <property type="match status" value="1"/>
</dbReference>
<organism evidence="2 3">
    <name type="scientific">Flaviflexus salsibiostraticola</name>
    <dbReference type="NCBI Taxonomy" id="1282737"/>
    <lineage>
        <taxon>Bacteria</taxon>
        <taxon>Bacillati</taxon>
        <taxon>Actinomycetota</taxon>
        <taxon>Actinomycetes</taxon>
        <taxon>Actinomycetales</taxon>
        <taxon>Actinomycetaceae</taxon>
        <taxon>Flaviflexus</taxon>
    </lineage>
</organism>
<dbReference type="EMBL" id="CP034438">
    <property type="protein sequence ID" value="AZN30403.1"/>
    <property type="molecule type" value="Genomic_DNA"/>
</dbReference>
<proteinExistence type="predicted"/>
<gene>
    <name evidence="2" type="ORF">EJO69_08880</name>
</gene>
<feature type="domain" description="Rhodanese" evidence="1">
    <location>
        <begin position="21"/>
        <end position="107"/>
    </location>
</feature>
<reference evidence="2 3" key="1">
    <citation type="submission" date="2018-12" db="EMBL/GenBank/DDBJ databases">
        <title>Complete genome sequence of Flaviflexus salsibiostraticola KCTC 33148.</title>
        <authorList>
            <person name="Bae J.-W."/>
        </authorList>
    </citation>
    <scope>NUCLEOTIDE SEQUENCE [LARGE SCALE GENOMIC DNA]</scope>
    <source>
        <strain evidence="2 3">KCTC 33148</strain>
    </source>
</reference>
<name>A0A3Q8WU92_9ACTO</name>
<evidence type="ECO:0000313" key="2">
    <source>
        <dbReference type="EMBL" id="AZN30403.1"/>
    </source>
</evidence>
<dbReference type="InterPro" id="IPR050229">
    <property type="entry name" value="GlpE_sulfurtransferase"/>
</dbReference>
<dbReference type="SUPFAM" id="SSF52821">
    <property type="entry name" value="Rhodanese/Cell cycle control phosphatase"/>
    <property type="match status" value="1"/>
</dbReference>
<dbReference type="InterPro" id="IPR001763">
    <property type="entry name" value="Rhodanese-like_dom"/>
</dbReference>
<dbReference type="Gene3D" id="3.40.250.10">
    <property type="entry name" value="Rhodanese-like domain"/>
    <property type="match status" value="1"/>
</dbReference>
<dbReference type="PANTHER" id="PTHR43031">
    <property type="entry name" value="FAD-DEPENDENT OXIDOREDUCTASE"/>
    <property type="match status" value="1"/>
</dbReference>
<sequence>MAIPLNPGPIVTTDLDADDPIPEGFTLVDVRSEDEWDAGHAPGAVHIPLDELADRIEDIPDTDIIVVCRLGRRSAQAAQILAENGIEAWDLTDGMAAWQNNGLPLVSSDGDIPTIA</sequence>
<protein>
    <submittedName>
        <fullName evidence="2">Rhodanese-like domain-containing protein</fullName>
    </submittedName>
</protein>
<dbReference type="OrthoDB" id="9800872at2"/>
<dbReference type="InterPro" id="IPR036873">
    <property type="entry name" value="Rhodanese-like_dom_sf"/>
</dbReference>
<dbReference type="SMART" id="SM00450">
    <property type="entry name" value="RHOD"/>
    <property type="match status" value="1"/>
</dbReference>
<dbReference type="PROSITE" id="PS50206">
    <property type="entry name" value="RHODANESE_3"/>
    <property type="match status" value="1"/>
</dbReference>